<protein>
    <recommendedName>
        <fullName evidence="1">PAS domain-containing protein</fullName>
    </recommendedName>
</protein>
<dbReference type="Pfam" id="PF13426">
    <property type="entry name" value="PAS_9"/>
    <property type="match status" value="1"/>
</dbReference>
<feature type="domain" description="PAS" evidence="1">
    <location>
        <begin position="106"/>
        <end position="155"/>
    </location>
</feature>
<dbReference type="PANTHER" id="PTHR44757">
    <property type="entry name" value="DIGUANYLATE CYCLASE DGCP"/>
    <property type="match status" value="1"/>
</dbReference>
<dbReference type="PROSITE" id="PS50112">
    <property type="entry name" value="PAS"/>
    <property type="match status" value="1"/>
</dbReference>
<dbReference type="Pfam" id="PF13188">
    <property type="entry name" value="PAS_8"/>
    <property type="match status" value="1"/>
</dbReference>
<evidence type="ECO:0000313" key="2">
    <source>
        <dbReference type="EMBL" id="CAA9387631.1"/>
    </source>
</evidence>
<gene>
    <name evidence="2" type="ORF">AVDCRST_MAG93-9553</name>
</gene>
<dbReference type="EMBL" id="CADCTR010003207">
    <property type="protein sequence ID" value="CAA9387631.1"/>
    <property type="molecule type" value="Genomic_DNA"/>
</dbReference>
<evidence type="ECO:0000259" key="1">
    <source>
        <dbReference type="PROSITE" id="PS50112"/>
    </source>
</evidence>
<dbReference type="InterPro" id="IPR035965">
    <property type="entry name" value="PAS-like_dom_sf"/>
</dbReference>
<reference evidence="2" key="1">
    <citation type="submission" date="2020-02" db="EMBL/GenBank/DDBJ databases">
        <authorList>
            <person name="Meier V. D."/>
        </authorList>
    </citation>
    <scope>NUCLEOTIDE SEQUENCE</scope>
    <source>
        <strain evidence="2">AVDCRST_MAG93</strain>
    </source>
</reference>
<proteinExistence type="predicted"/>
<organism evidence="2">
    <name type="scientific">uncultured Chloroflexia bacterium</name>
    <dbReference type="NCBI Taxonomy" id="1672391"/>
    <lineage>
        <taxon>Bacteria</taxon>
        <taxon>Bacillati</taxon>
        <taxon>Chloroflexota</taxon>
        <taxon>Chloroflexia</taxon>
        <taxon>environmental samples</taxon>
    </lineage>
</organism>
<sequence>SGTWTIVDCNQAACQMHGYTRKELRSRPFDMLQDDVRAPEAWSLALEQLRRTHDLAGETVHRRKDGTTFATEYTSALITIRNRELVLRIDRDITHRKQSEIALRESEHRFRALFEYSPDSIVLIDPHDPEVPWKIVDANPAACVLHGYAQNELIGLPATAIAADAWLPIDA</sequence>
<dbReference type="PANTHER" id="PTHR44757:SF2">
    <property type="entry name" value="BIOFILM ARCHITECTURE MAINTENANCE PROTEIN MBAA"/>
    <property type="match status" value="1"/>
</dbReference>
<dbReference type="CDD" id="cd00130">
    <property type="entry name" value="PAS"/>
    <property type="match status" value="1"/>
</dbReference>
<dbReference type="NCBIfam" id="TIGR00229">
    <property type="entry name" value="sensory_box"/>
    <property type="match status" value="2"/>
</dbReference>
<dbReference type="Gene3D" id="3.30.450.20">
    <property type="entry name" value="PAS domain"/>
    <property type="match status" value="2"/>
</dbReference>
<accession>A0A6J4NHR9</accession>
<dbReference type="InterPro" id="IPR000014">
    <property type="entry name" value="PAS"/>
</dbReference>
<feature type="non-terminal residue" evidence="2">
    <location>
        <position position="1"/>
    </location>
</feature>
<dbReference type="InterPro" id="IPR052155">
    <property type="entry name" value="Biofilm_reg_signaling"/>
</dbReference>
<dbReference type="AlphaFoldDB" id="A0A6J4NHR9"/>
<name>A0A6J4NHR9_9CHLR</name>
<dbReference type="SUPFAM" id="SSF55785">
    <property type="entry name" value="PYP-like sensor domain (PAS domain)"/>
    <property type="match status" value="2"/>
</dbReference>